<dbReference type="Pfam" id="PF00069">
    <property type="entry name" value="Pkinase"/>
    <property type="match status" value="1"/>
</dbReference>
<dbReference type="InterPro" id="IPR000719">
    <property type="entry name" value="Prot_kinase_dom"/>
</dbReference>
<dbReference type="PANTHER" id="PTHR27007">
    <property type="match status" value="1"/>
</dbReference>
<evidence type="ECO:0000256" key="2">
    <source>
        <dbReference type="ARBA" id="ARBA00022840"/>
    </source>
</evidence>
<protein>
    <recommendedName>
        <fullName evidence="4">Protein kinase domain-containing protein</fullName>
    </recommendedName>
</protein>
<reference evidence="5" key="2">
    <citation type="submission" date="2015-03" db="UniProtKB">
        <authorList>
            <consortium name="EnsemblPlants"/>
        </authorList>
    </citation>
    <scope>IDENTIFICATION</scope>
</reference>
<dbReference type="InterPro" id="IPR008271">
    <property type="entry name" value="Ser/Thr_kinase_AS"/>
</dbReference>
<dbReference type="EnsemblPlants" id="OBART10G05420.1">
    <property type="protein sequence ID" value="OBART10G05420.1"/>
    <property type="gene ID" value="OBART10G05420"/>
</dbReference>
<dbReference type="Proteomes" id="UP000026960">
    <property type="component" value="Chromosome 10"/>
</dbReference>
<organism evidence="5">
    <name type="scientific">Oryza barthii</name>
    <dbReference type="NCBI Taxonomy" id="65489"/>
    <lineage>
        <taxon>Eukaryota</taxon>
        <taxon>Viridiplantae</taxon>
        <taxon>Streptophyta</taxon>
        <taxon>Embryophyta</taxon>
        <taxon>Tracheophyta</taxon>
        <taxon>Spermatophyta</taxon>
        <taxon>Magnoliopsida</taxon>
        <taxon>Liliopsida</taxon>
        <taxon>Poales</taxon>
        <taxon>Poaceae</taxon>
        <taxon>BOP clade</taxon>
        <taxon>Oryzoideae</taxon>
        <taxon>Oryzeae</taxon>
        <taxon>Oryzinae</taxon>
        <taxon>Oryza</taxon>
    </lineage>
</organism>
<keyword evidence="1" id="KW-0547">Nucleotide-binding</keyword>
<reference evidence="5" key="1">
    <citation type="journal article" date="2009" name="Rice">
        <title>De Novo Next Generation Sequencing of Plant Genomes.</title>
        <authorList>
            <person name="Rounsley S."/>
            <person name="Marri P.R."/>
            <person name="Yu Y."/>
            <person name="He R."/>
            <person name="Sisneros N."/>
            <person name="Goicoechea J.L."/>
            <person name="Lee S.J."/>
            <person name="Angelova A."/>
            <person name="Kudrna D."/>
            <person name="Luo M."/>
            <person name="Affourtit J."/>
            <person name="Desany B."/>
            <person name="Knight J."/>
            <person name="Niazi F."/>
            <person name="Egholm M."/>
            <person name="Wing R.A."/>
        </authorList>
    </citation>
    <scope>NUCLEOTIDE SEQUENCE [LARGE SCALE GENOMIC DNA]</scope>
    <source>
        <strain evidence="5">cv. IRGC 105608</strain>
    </source>
</reference>
<dbReference type="InterPro" id="IPR011009">
    <property type="entry name" value="Kinase-like_dom_sf"/>
</dbReference>
<dbReference type="PaxDb" id="65489-OBART10G05420.1"/>
<dbReference type="PROSITE" id="PS00108">
    <property type="entry name" value="PROTEIN_KINASE_ST"/>
    <property type="match status" value="1"/>
</dbReference>
<dbReference type="HOGENOM" id="CLU_2018700_0_0_1"/>
<feature type="domain" description="Protein kinase" evidence="4">
    <location>
        <begin position="1"/>
        <end position="123"/>
    </location>
</feature>
<dbReference type="InterPro" id="IPR050528">
    <property type="entry name" value="L-type_Lectin-RKs"/>
</dbReference>
<feature type="compositionally biased region" description="Basic residues" evidence="3">
    <location>
        <begin position="90"/>
        <end position="101"/>
    </location>
</feature>
<dbReference type="PROSITE" id="PS50011">
    <property type="entry name" value="PROTEIN_KINASE_DOM"/>
    <property type="match status" value="1"/>
</dbReference>
<name>A0A0D3HC56_9ORYZ</name>
<evidence type="ECO:0000313" key="6">
    <source>
        <dbReference type="Proteomes" id="UP000026960"/>
    </source>
</evidence>
<evidence type="ECO:0000256" key="3">
    <source>
        <dbReference type="SAM" id="MobiDB-lite"/>
    </source>
</evidence>
<feature type="region of interest" description="Disordered" evidence="3">
    <location>
        <begin position="81"/>
        <end position="102"/>
    </location>
</feature>
<keyword evidence="2" id="KW-0067">ATP-binding</keyword>
<proteinExistence type="predicted"/>
<evidence type="ECO:0000256" key="1">
    <source>
        <dbReference type="ARBA" id="ARBA00022741"/>
    </source>
</evidence>
<dbReference type="Gramene" id="OBART10G05420.1">
    <property type="protein sequence ID" value="OBART10G05420.1"/>
    <property type="gene ID" value="OBART10G05420"/>
</dbReference>
<dbReference type="AlphaFoldDB" id="A0A0D3HC56"/>
<accession>A0A0D3HC56</accession>
<dbReference type="Gene3D" id="1.10.510.10">
    <property type="entry name" value="Transferase(Phosphotransferase) domain 1"/>
    <property type="match status" value="1"/>
</dbReference>
<evidence type="ECO:0000313" key="5">
    <source>
        <dbReference type="EnsemblPlants" id="OBART10G05420.1"/>
    </source>
</evidence>
<dbReference type="GO" id="GO:0005524">
    <property type="term" value="F:ATP binding"/>
    <property type="evidence" value="ECO:0007669"/>
    <property type="project" value="UniProtKB-KW"/>
</dbReference>
<evidence type="ECO:0000259" key="4">
    <source>
        <dbReference type="PROSITE" id="PS50011"/>
    </source>
</evidence>
<dbReference type="SUPFAM" id="SSF56112">
    <property type="entry name" value="Protein kinase-like (PK-like)"/>
    <property type="match status" value="1"/>
</dbReference>
<keyword evidence="6" id="KW-1185">Reference proteome</keyword>
<dbReference type="GO" id="GO:0004672">
    <property type="term" value="F:protein kinase activity"/>
    <property type="evidence" value="ECO:0007669"/>
    <property type="project" value="InterPro"/>
</dbReference>
<sequence length="123" mass="14414">MTNDAAPDLTWERWCKIICSVASALEYLHRLSNSRILHRDVKASNVMLDEEYTKYSARLDDFGLARVIQLSTRSLRLFGRCSNPAPPPYRRPKERKRKKERQRMACWASHRHVNVTNQLNTVT</sequence>
<dbReference type="STRING" id="65489.A0A0D3HC56"/>